<keyword evidence="2" id="KW-0812">Transmembrane</keyword>
<keyword evidence="2" id="KW-1133">Transmembrane helix</keyword>
<evidence type="ECO:0000256" key="1">
    <source>
        <dbReference type="SAM" id="MobiDB-lite"/>
    </source>
</evidence>
<feature type="compositionally biased region" description="Polar residues" evidence="1">
    <location>
        <begin position="270"/>
        <end position="280"/>
    </location>
</feature>
<protein>
    <submittedName>
        <fullName evidence="3">DUF4230 domain-containing protein</fullName>
    </submittedName>
</protein>
<feature type="region of interest" description="Disordered" evidence="1">
    <location>
        <begin position="244"/>
        <end position="286"/>
    </location>
</feature>
<keyword evidence="2" id="KW-0472">Membrane</keyword>
<organism evidence="3 4">
    <name type="scientific">Drouetiella hepatica Uher 2000/2452</name>
    <dbReference type="NCBI Taxonomy" id="904376"/>
    <lineage>
        <taxon>Bacteria</taxon>
        <taxon>Bacillati</taxon>
        <taxon>Cyanobacteriota</taxon>
        <taxon>Cyanophyceae</taxon>
        <taxon>Oculatellales</taxon>
        <taxon>Oculatellaceae</taxon>
        <taxon>Drouetiella</taxon>
    </lineage>
</organism>
<dbReference type="InterPro" id="IPR025324">
    <property type="entry name" value="DUF4230"/>
</dbReference>
<comment type="caution">
    <text evidence="3">The sequence shown here is derived from an EMBL/GenBank/DDBJ whole genome shotgun (WGS) entry which is preliminary data.</text>
</comment>
<name>A0A951UMR3_9CYAN</name>
<dbReference type="Pfam" id="PF14014">
    <property type="entry name" value="DUF4230"/>
    <property type="match status" value="1"/>
</dbReference>
<feature type="transmembrane region" description="Helical" evidence="2">
    <location>
        <begin position="33"/>
        <end position="53"/>
    </location>
</feature>
<dbReference type="Proteomes" id="UP000757435">
    <property type="component" value="Unassembled WGS sequence"/>
</dbReference>
<accession>A0A951UMR3</accession>
<evidence type="ECO:0000256" key="2">
    <source>
        <dbReference type="SAM" id="Phobius"/>
    </source>
</evidence>
<evidence type="ECO:0000313" key="3">
    <source>
        <dbReference type="EMBL" id="MBW4659617.1"/>
    </source>
</evidence>
<feature type="region of interest" description="Disordered" evidence="1">
    <location>
        <begin position="1"/>
        <end position="21"/>
    </location>
</feature>
<gene>
    <name evidence="3" type="ORF">KME15_13155</name>
</gene>
<proteinExistence type="predicted"/>
<reference evidence="3" key="2">
    <citation type="journal article" date="2022" name="Microbiol. Resour. Announc.">
        <title>Metagenome Sequencing to Explore Phylogenomics of Terrestrial Cyanobacteria.</title>
        <authorList>
            <person name="Ward R.D."/>
            <person name="Stajich J.E."/>
            <person name="Johansen J.R."/>
            <person name="Huntemann M."/>
            <person name="Clum A."/>
            <person name="Foster B."/>
            <person name="Foster B."/>
            <person name="Roux S."/>
            <person name="Palaniappan K."/>
            <person name="Varghese N."/>
            <person name="Mukherjee S."/>
            <person name="Reddy T.B.K."/>
            <person name="Daum C."/>
            <person name="Copeland A."/>
            <person name="Chen I.A."/>
            <person name="Ivanova N.N."/>
            <person name="Kyrpides N.C."/>
            <person name="Shapiro N."/>
            <person name="Eloe-Fadrosh E.A."/>
            <person name="Pietrasiak N."/>
        </authorList>
    </citation>
    <scope>NUCLEOTIDE SEQUENCE</scope>
    <source>
        <strain evidence="3">UHER 2000/2452</strain>
    </source>
</reference>
<evidence type="ECO:0000313" key="4">
    <source>
        <dbReference type="Proteomes" id="UP000757435"/>
    </source>
</evidence>
<dbReference type="AlphaFoldDB" id="A0A951UMR3"/>
<sequence length="286" mass="30910">MNKFTSQQRQPNSAQRHNGSPSHWNLQGFIRNLSLVTTGSVALIALFLLAGVWRSGTSFFSDLYTLFDKPQPEPKVDLRSMVVQQVRNASELTTAVYTMETVVPTSRDRTLGGYVVGTTTLLYIAYGEVRAGVDLSALQPTDVQVNGDSITLRLPSPKILDSKIDVNRSKVYDYDRGFMGLGPDVAPELQDLAQRKTLEKIVESACTGGILNQASNRAKLVIGQLLNTAGYKNLTVEEQPLATCGSDASVSSPQPISPTDLPALEPLILPQTSPPSSENGLPQPPA</sequence>
<dbReference type="EMBL" id="JAHHHD010000013">
    <property type="protein sequence ID" value="MBW4659617.1"/>
    <property type="molecule type" value="Genomic_DNA"/>
</dbReference>
<reference evidence="3" key="1">
    <citation type="submission" date="2021-05" db="EMBL/GenBank/DDBJ databases">
        <authorList>
            <person name="Pietrasiak N."/>
            <person name="Ward R."/>
            <person name="Stajich J.E."/>
            <person name="Kurbessoian T."/>
        </authorList>
    </citation>
    <scope>NUCLEOTIDE SEQUENCE</scope>
    <source>
        <strain evidence="3">UHER 2000/2452</strain>
    </source>
</reference>